<dbReference type="EMBL" id="CP021744">
    <property type="protein sequence ID" value="ARZ70441.1"/>
    <property type="molecule type" value="Genomic_DNA"/>
</dbReference>
<keyword evidence="2" id="KW-0067">ATP-binding</keyword>
<evidence type="ECO:0000259" key="1">
    <source>
        <dbReference type="Pfam" id="PF11852"/>
    </source>
</evidence>
<evidence type="ECO:0000313" key="2">
    <source>
        <dbReference type="EMBL" id="ARZ70441.1"/>
    </source>
</evidence>
<name>A0A1Z2L893_9ACTN</name>
<organism evidence="2 3">
    <name type="scientific">Streptomyces albireticuli</name>
    <dbReference type="NCBI Taxonomy" id="1940"/>
    <lineage>
        <taxon>Bacteria</taxon>
        <taxon>Bacillati</taxon>
        <taxon>Actinomycetota</taxon>
        <taxon>Actinomycetes</taxon>
        <taxon>Kitasatosporales</taxon>
        <taxon>Streptomycetaceae</taxon>
        <taxon>Streptomyces</taxon>
    </lineage>
</organism>
<dbReference type="KEGG" id="salj:SMD11_4848"/>
<proteinExistence type="predicted"/>
<gene>
    <name evidence="2" type="ORF">SMD11_4848</name>
</gene>
<dbReference type="SUPFAM" id="SSF51011">
    <property type="entry name" value="Glycosyl hydrolase domain"/>
    <property type="match status" value="1"/>
</dbReference>
<sequence length="35" mass="3439">MQAGGSDPVVKGAVYDAVSGTFAVPGRTVAVFRAG</sequence>
<keyword evidence="2" id="KW-0547">Nucleotide-binding</keyword>
<dbReference type="InterPro" id="IPR024561">
    <property type="entry name" value="Pullul_strch_C"/>
</dbReference>
<dbReference type="AlphaFoldDB" id="A0A1Z2L893"/>
<reference evidence="2 3" key="1">
    <citation type="submission" date="2017-06" db="EMBL/GenBank/DDBJ databases">
        <title>Streptomyces albireticuli Genome sequencing and assembly.</title>
        <authorList>
            <person name="Wang Y."/>
            <person name="Du B."/>
            <person name="Ding Y."/>
            <person name="Liu H."/>
            <person name="Hou Q."/>
            <person name="Liu K."/>
            <person name="Yao L."/>
            <person name="Wang C."/>
        </authorList>
    </citation>
    <scope>NUCLEOTIDE SEQUENCE [LARGE SCALE GENOMIC DNA]</scope>
    <source>
        <strain evidence="2 3">MDJK11</strain>
    </source>
</reference>
<dbReference type="Gene3D" id="2.60.40.1180">
    <property type="entry name" value="Golgi alpha-mannosidase II"/>
    <property type="match status" value="1"/>
</dbReference>
<dbReference type="InterPro" id="IPR013780">
    <property type="entry name" value="Glyco_hydro_b"/>
</dbReference>
<protein>
    <submittedName>
        <fullName evidence="2">Sulfonate ABC transporter ATP-binding protein</fullName>
    </submittedName>
</protein>
<accession>A0A1Z2L893</accession>
<dbReference type="Proteomes" id="UP000195755">
    <property type="component" value="Chromosome"/>
</dbReference>
<evidence type="ECO:0000313" key="3">
    <source>
        <dbReference type="Proteomes" id="UP000195755"/>
    </source>
</evidence>
<dbReference type="Pfam" id="PF11852">
    <property type="entry name" value="Pullul_strch_C"/>
    <property type="match status" value="1"/>
</dbReference>
<dbReference type="GO" id="GO:0005524">
    <property type="term" value="F:ATP binding"/>
    <property type="evidence" value="ECO:0007669"/>
    <property type="project" value="UniProtKB-KW"/>
</dbReference>
<feature type="domain" description="Alpha-1,6-glucosidases pullulanase-type C-terminal" evidence="1">
    <location>
        <begin position="2"/>
        <end position="32"/>
    </location>
</feature>